<evidence type="ECO:0000256" key="5">
    <source>
        <dbReference type="RuleBase" id="RU004003"/>
    </source>
</evidence>
<keyword evidence="3" id="KW-0732">Signal</keyword>
<evidence type="ECO:0000259" key="8">
    <source>
        <dbReference type="Pfam" id="PF03958"/>
    </source>
</evidence>
<evidence type="ECO:0000259" key="9">
    <source>
        <dbReference type="Pfam" id="PF21305"/>
    </source>
</evidence>
<organism evidence="10 11">
    <name type="scientific">Syntrophorhabdus aromaticivorans</name>
    <dbReference type="NCBI Taxonomy" id="328301"/>
    <lineage>
        <taxon>Bacteria</taxon>
        <taxon>Pseudomonadati</taxon>
        <taxon>Thermodesulfobacteriota</taxon>
        <taxon>Syntrophorhabdia</taxon>
        <taxon>Syntrophorhabdales</taxon>
        <taxon>Syntrophorhabdaceae</taxon>
        <taxon>Syntrophorhabdus</taxon>
    </lineage>
</organism>
<dbReference type="InterPro" id="IPR001775">
    <property type="entry name" value="GspD/PilQ"/>
</dbReference>
<evidence type="ECO:0000313" key="11">
    <source>
        <dbReference type="Proteomes" id="UP000777265"/>
    </source>
</evidence>
<evidence type="ECO:0008006" key="12">
    <source>
        <dbReference type="Google" id="ProtNLM"/>
    </source>
</evidence>
<dbReference type="InterPro" id="IPR049371">
    <property type="entry name" value="GspD-like_N0"/>
</dbReference>
<accession>A0A971S183</accession>
<keyword evidence="4" id="KW-0472">Membrane</keyword>
<dbReference type="GO" id="GO:0015627">
    <property type="term" value="C:type II protein secretion system complex"/>
    <property type="evidence" value="ECO:0007669"/>
    <property type="project" value="TreeGrafter"/>
</dbReference>
<dbReference type="Pfam" id="PF00263">
    <property type="entry name" value="Secretin"/>
    <property type="match status" value="1"/>
</dbReference>
<dbReference type="Gene3D" id="3.30.1370.120">
    <property type="match status" value="2"/>
</dbReference>
<gene>
    <name evidence="10" type="ORF">GXY80_12255</name>
</gene>
<dbReference type="AlphaFoldDB" id="A0A971S183"/>
<evidence type="ECO:0000256" key="1">
    <source>
        <dbReference type="ARBA" id="ARBA00004370"/>
    </source>
</evidence>
<comment type="subcellular location">
    <subcellularLocation>
        <location evidence="6">Cell outer membrane</location>
    </subcellularLocation>
    <subcellularLocation>
        <location evidence="1">Membrane</location>
    </subcellularLocation>
</comment>
<reference evidence="10" key="2">
    <citation type="submission" date="2020-01" db="EMBL/GenBank/DDBJ databases">
        <authorList>
            <person name="Campanaro S."/>
        </authorList>
    </citation>
    <scope>NUCLEOTIDE SEQUENCE</scope>
    <source>
        <strain evidence="10">AS06rmzACSIP_7</strain>
    </source>
</reference>
<dbReference type="GO" id="GO:0009306">
    <property type="term" value="P:protein secretion"/>
    <property type="evidence" value="ECO:0007669"/>
    <property type="project" value="InterPro"/>
</dbReference>
<reference evidence="10" key="1">
    <citation type="journal article" date="2020" name="Biotechnol. Biofuels">
        <title>New insights from the biogas microbiome by comprehensive genome-resolved metagenomics of nearly 1600 species originating from multiple anaerobic digesters.</title>
        <authorList>
            <person name="Campanaro S."/>
            <person name="Treu L."/>
            <person name="Rodriguez-R L.M."/>
            <person name="Kovalovszki A."/>
            <person name="Ziels R.M."/>
            <person name="Maus I."/>
            <person name="Zhu X."/>
            <person name="Kougias P.G."/>
            <person name="Basile A."/>
            <person name="Luo G."/>
            <person name="Schluter A."/>
            <person name="Konstantinidis K.T."/>
            <person name="Angelidaki I."/>
        </authorList>
    </citation>
    <scope>NUCLEOTIDE SEQUENCE</scope>
    <source>
        <strain evidence="10">AS06rmzACSIP_7</strain>
    </source>
</reference>
<dbReference type="InterPro" id="IPR038591">
    <property type="entry name" value="NolW-like_sf"/>
</dbReference>
<dbReference type="EMBL" id="JAAYEE010000223">
    <property type="protein sequence ID" value="NLW36230.1"/>
    <property type="molecule type" value="Genomic_DNA"/>
</dbReference>
<dbReference type="GO" id="GO:0009279">
    <property type="term" value="C:cell outer membrane"/>
    <property type="evidence" value="ECO:0007669"/>
    <property type="project" value="UniProtKB-SubCell"/>
</dbReference>
<dbReference type="Pfam" id="PF21305">
    <property type="entry name" value="type_II_gspD_N0"/>
    <property type="match status" value="1"/>
</dbReference>
<evidence type="ECO:0000256" key="6">
    <source>
        <dbReference type="RuleBase" id="RU004004"/>
    </source>
</evidence>
<feature type="domain" description="GspD-like N0" evidence="9">
    <location>
        <begin position="1"/>
        <end position="71"/>
    </location>
</feature>
<dbReference type="InterPro" id="IPR005644">
    <property type="entry name" value="NolW-like"/>
</dbReference>
<feature type="domain" description="NolW-like" evidence="8">
    <location>
        <begin position="168"/>
        <end position="239"/>
    </location>
</feature>
<dbReference type="Pfam" id="PF03958">
    <property type="entry name" value="Secretin_N"/>
    <property type="match status" value="2"/>
</dbReference>
<evidence type="ECO:0000256" key="3">
    <source>
        <dbReference type="ARBA" id="ARBA00022729"/>
    </source>
</evidence>
<dbReference type="InterPro" id="IPR004846">
    <property type="entry name" value="T2SS/T3SS_dom"/>
</dbReference>
<proteinExistence type="inferred from homology"/>
<protein>
    <recommendedName>
        <fullName evidence="12">Type II secretion system protein GspD</fullName>
    </recommendedName>
</protein>
<name>A0A971S183_9BACT</name>
<comment type="caution">
    <text evidence="10">The sequence shown here is derived from an EMBL/GenBank/DDBJ whole genome shotgun (WGS) entry which is preliminary data.</text>
</comment>
<dbReference type="PANTHER" id="PTHR30332:SF24">
    <property type="entry name" value="SECRETIN GSPD-RELATED"/>
    <property type="match status" value="1"/>
</dbReference>
<dbReference type="PRINTS" id="PR00811">
    <property type="entry name" value="BCTERIALGSPD"/>
</dbReference>
<dbReference type="PANTHER" id="PTHR30332">
    <property type="entry name" value="PROBABLE GENERAL SECRETION PATHWAY PROTEIN D"/>
    <property type="match status" value="1"/>
</dbReference>
<keyword evidence="6" id="KW-0813">Transport</keyword>
<feature type="domain" description="Type II/III secretion system secretin-like" evidence="7">
    <location>
        <begin position="341"/>
        <end position="507"/>
    </location>
</feature>
<comment type="similarity">
    <text evidence="5">Belongs to the bacterial secretin family.</text>
</comment>
<feature type="domain" description="NolW-like" evidence="8">
    <location>
        <begin position="103"/>
        <end position="160"/>
    </location>
</feature>
<keyword evidence="2" id="KW-0812">Transmembrane</keyword>
<dbReference type="InterPro" id="IPR050810">
    <property type="entry name" value="Bact_Secretion_Sys_Channel"/>
</dbReference>
<evidence type="ECO:0000256" key="4">
    <source>
        <dbReference type="ARBA" id="ARBA00023136"/>
    </source>
</evidence>
<dbReference type="Proteomes" id="UP000777265">
    <property type="component" value="Unassembled WGS sequence"/>
</dbReference>
<sequence length="535" mass="57995">MNFDNIELRDLIRFVSNVMGKNFVFDENAVKGRVTILSPKNLTKDEAFRVFETVMASFGFALVTTPEAIKIVKSADARGMALEKIEGQQLLDLPPEDRFVTYVHNLEYLDAASSIGILKPMMAKDAHLAAIPSTNSVIMIDTASNIQRIKKILTEIDIPVSKQLGTLKVYNVQHTNAADLAKTVQSLLTQDKKVQAQTAKERVFVTSYGSTNSLLISAPPEDMREIERIITELDTLRPQVLVEAAIIEVTTSRGEEFGVEWIAGTTTGSNPITGAVGGFMQQSTGGLLGLTSAIASNAADPAKAASAAASALNTGFNIGVIGGSITYNGVKYPALGAFIRALSTRDGVNILSTPQLLTVNNEEAEIIVGSNIPYLTSSRVDASGNPTYSFDYRDVGIKLKIKPQINKDGFVNLNIYQEVSKVTESSTSIGSGSAPAPTTLKRSTKTTVVVKDSQTVVISGLIKDYSTDTRQGIPLLSSIPVLGYLFGYNKKVSEKTNLLVFLTPRIIYTAESLQQISDQKKQEQDMLLQKDRKQK</sequence>
<evidence type="ECO:0000256" key="2">
    <source>
        <dbReference type="ARBA" id="ARBA00022692"/>
    </source>
</evidence>
<evidence type="ECO:0000259" key="7">
    <source>
        <dbReference type="Pfam" id="PF00263"/>
    </source>
</evidence>
<evidence type="ECO:0000313" key="10">
    <source>
        <dbReference type="EMBL" id="NLW36230.1"/>
    </source>
</evidence>